<dbReference type="NCBIfam" id="TIGR00426">
    <property type="entry name" value="competence protein ComEA helix-hairpin-helix repeat region"/>
    <property type="match status" value="1"/>
</dbReference>
<sequence>MVIGLGLTTVIAVGLLILSQRSTPDTMPQLNDASSMMTSQETSIANPSVAGQSSVADVMYVDVKGAVKQPGIKKVDQTMRVIDAVHLAGGFTSLADEKQINLAQRLTDSQVIYIPKRGEKMPAVAADQGASTNGADPQQSEQININTADVTALQQLDGVGEKKAEKIIEYRQTQGQFKSVEDLQKVSGFGEKTLERLKPHITV</sequence>
<dbReference type="Proteomes" id="UP000051160">
    <property type="component" value="Unassembled WGS sequence"/>
</dbReference>
<keyword evidence="3" id="KW-1185">Reference proteome</keyword>
<dbReference type="InterPro" id="IPR003583">
    <property type="entry name" value="Hlx-hairpin-Hlx_DNA-bd_motif"/>
</dbReference>
<gene>
    <name evidence="2" type="ORF">FD04_GL001225</name>
</gene>
<dbReference type="GO" id="GO:0015627">
    <property type="term" value="C:type II protein secretion system complex"/>
    <property type="evidence" value="ECO:0007669"/>
    <property type="project" value="TreeGrafter"/>
</dbReference>
<name>A0A0R1LQW4_9LACO</name>
<evidence type="ECO:0000313" key="3">
    <source>
        <dbReference type="Proteomes" id="UP000051160"/>
    </source>
</evidence>
<dbReference type="InterPro" id="IPR019554">
    <property type="entry name" value="Soluble_ligand-bd"/>
</dbReference>
<dbReference type="EMBL" id="AZEE01000028">
    <property type="protein sequence ID" value="KRK98245.1"/>
    <property type="molecule type" value="Genomic_DNA"/>
</dbReference>
<comment type="caution">
    <text evidence="2">The sequence shown here is derived from an EMBL/GenBank/DDBJ whole genome shotgun (WGS) entry which is preliminary data.</text>
</comment>
<accession>A0A0R1LQW4</accession>
<feature type="domain" description="Helix-hairpin-helix DNA-binding motif class 1" evidence="1">
    <location>
        <begin position="181"/>
        <end position="200"/>
    </location>
</feature>
<dbReference type="Gene3D" id="1.10.150.320">
    <property type="entry name" value="Photosystem II 12 kDa extrinsic protein"/>
    <property type="match status" value="1"/>
</dbReference>
<evidence type="ECO:0000259" key="1">
    <source>
        <dbReference type="SMART" id="SM00278"/>
    </source>
</evidence>
<dbReference type="Pfam" id="PF12836">
    <property type="entry name" value="HHH_3"/>
    <property type="match status" value="1"/>
</dbReference>
<dbReference type="AlphaFoldDB" id="A0A0R1LQW4"/>
<proteinExistence type="predicted"/>
<dbReference type="InterPro" id="IPR010994">
    <property type="entry name" value="RuvA_2-like"/>
</dbReference>
<dbReference type="GO" id="GO:0006281">
    <property type="term" value="P:DNA repair"/>
    <property type="evidence" value="ECO:0007669"/>
    <property type="project" value="InterPro"/>
</dbReference>
<dbReference type="GO" id="GO:0015628">
    <property type="term" value="P:protein secretion by the type II secretion system"/>
    <property type="evidence" value="ECO:0007669"/>
    <property type="project" value="TreeGrafter"/>
</dbReference>
<reference evidence="2 3" key="1">
    <citation type="journal article" date="2015" name="Genome Announc.">
        <title>Expanding the biotechnology potential of lactobacilli through comparative genomics of 213 strains and associated genera.</title>
        <authorList>
            <person name="Sun Z."/>
            <person name="Harris H.M."/>
            <person name="McCann A."/>
            <person name="Guo C."/>
            <person name="Argimon S."/>
            <person name="Zhang W."/>
            <person name="Yang X."/>
            <person name="Jeffery I.B."/>
            <person name="Cooney J.C."/>
            <person name="Kagawa T.F."/>
            <person name="Liu W."/>
            <person name="Song Y."/>
            <person name="Salvetti E."/>
            <person name="Wrobel A."/>
            <person name="Rasinkangas P."/>
            <person name="Parkhill J."/>
            <person name="Rea M.C."/>
            <person name="O'Sullivan O."/>
            <person name="Ritari J."/>
            <person name="Douillard F.P."/>
            <person name="Paul Ross R."/>
            <person name="Yang R."/>
            <person name="Briner A.E."/>
            <person name="Felis G.E."/>
            <person name="de Vos W.M."/>
            <person name="Barrangou R."/>
            <person name="Klaenhammer T.R."/>
            <person name="Caufield P.W."/>
            <person name="Cui Y."/>
            <person name="Zhang H."/>
            <person name="O'Toole P.W."/>
        </authorList>
    </citation>
    <scope>NUCLEOTIDE SEQUENCE [LARGE SCALE GENOMIC DNA]</scope>
    <source>
        <strain evidence="2 3">DSM 19909</strain>
    </source>
</reference>
<organism evidence="2 3">
    <name type="scientific">Secundilactobacillus odoratitofui DSM 19909 = JCM 15043</name>
    <dbReference type="NCBI Taxonomy" id="1423776"/>
    <lineage>
        <taxon>Bacteria</taxon>
        <taxon>Bacillati</taxon>
        <taxon>Bacillota</taxon>
        <taxon>Bacilli</taxon>
        <taxon>Lactobacillales</taxon>
        <taxon>Lactobacillaceae</taxon>
        <taxon>Secundilactobacillus</taxon>
    </lineage>
</organism>
<evidence type="ECO:0000313" key="2">
    <source>
        <dbReference type="EMBL" id="KRK98245.1"/>
    </source>
</evidence>
<dbReference type="Pfam" id="PF10531">
    <property type="entry name" value="SLBB"/>
    <property type="match status" value="1"/>
</dbReference>
<dbReference type="STRING" id="1423776.FD04_GL001225"/>
<dbReference type="PATRIC" id="fig|1423776.4.peg.1238"/>
<dbReference type="SMART" id="SM00278">
    <property type="entry name" value="HhH1"/>
    <property type="match status" value="2"/>
</dbReference>
<dbReference type="PANTHER" id="PTHR21180">
    <property type="entry name" value="ENDONUCLEASE/EXONUCLEASE/PHOSPHATASE FAMILY DOMAIN-CONTAINING PROTEIN 1"/>
    <property type="match status" value="1"/>
</dbReference>
<dbReference type="GO" id="GO:0003677">
    <property type="term" value="F:DNA binding"/>
    <property type="evidence" value="ECO:0007669"/>
    <property type="project" value="InterPro"/>
</dbReference>
<feature type="domain" description="Helix-hairpin-helix DNA-binding motif class 1" evidence="1">
    <location>
        <begin position="151"/>
        <end position="170"/>
    </location>
</feature>
<dbReference type="InterPro" id="IPR004509">
    <property type="entry name" value="Competence_ComEA_HhH"/>
</dbReference>
<protein>
    <submittedName>
        <fullName evidence="2">ComEA protein</fullName>
    </submittedName>
</protein>
<dbReference type="PANTHER" id="PTHR21180:SF32">
    <property type="entry name" value="ENDONUCLEASE_EXONUCLEASE_PHOSPHATASE FAMILY DOMAIN-CONTAINING PROTEIN 1"/>
    <property type="match status" value="1"/>
</dbReference>
<dbReference type="InterPro" id="IPR051675">
    <property type="entry name" value="Endo/Exo/Phosphatase_dom_1"/>
</dbReference>
<dbReference type="SUPFAM" id="SSF47781">
    <property type="entry name" value="RuvA domain 2-like"/>
    <property type="match status" value="1"/>
</dbReference>